<dbReference type="SUPFAM" id="SSF50494">
    <property type="entry name" value="Trypsin-like serine proteases"/>
    <property type="match status" value="1"/>
</dbReference>
<keyword evidence="3" id="KW-0732">Signal</keyword>
<dbReference type="Pfam" id="PF03761">
    <property type="entry name" value="DUF316"/>
    <property type="match status" value="1"/>
</dbReference>
<dbReference type="GO" id="GO:0004252">
    <property type="term" value="F:serine-type endopeptidase activity"/>
    <property type="evidence" value="ECO:0007669"/>
    <property type="project" value="InterPro"/>
</dbReference>
<dbReference type="SMART" id="SM00020">
    <property type="entry name" value="Tryp_SPc"/>
    <property type="match status" value="1"/>
</dbReference>
<accession>A0A0C2H5R5</accession>
<feature type="domain" description="Peptidase S1" evidence="4">
    <location>
        <begin position="33"/>
        <end position="307"/>
    </location>
</feature>
<evidence type="ECO:0000256" key="2">
    <source>
        <dbReference type="ARBA" id="ARBA00024195"/>
    </source>
</evidence>
<dbReference type="InterPro" id="IPR001314">
    <property type="entry name" value="Peptidase_S1A"/>
</dbReference>
<dbReference type="EMBL" id="KN727880">
    <property type="protein sequence ID" value="KIH64771.1"/>
    <property type="molecule type" value="Genomic_DNA"/>
</dbReference>
<dbReference type="InterPro" id="IPR009003">
    <property type="entry name" value="Peptidase_S1_PA"/>
</dbReference>
<reference evidence="5 6" key="1">
    <citation type="submission" date="2013-12" db="EMBL/GenBank/DDBJ databases">
        <title>Draft genome of the parsitic nematode Ancylostoma duodenale.</title>
        <authorList>
            <person name="Mitreva M."/>
        </authorList>
    </citation>
    <scope>NUCLEOTIDE SEQUENCE [LARGE SCALE GENOMIC DNA]</scope>
    <source>
        <strain evidence="5 6">Zhejiang</strain>
    </source>
</reference>
<keyword evidence="6" id="KW-1185">Reference proteome</keyword>
<dbReference type="PROSITE" id="PS00134">
    <property type="entry name" value="TRYPSIN_HIS"/>
    <property type="match status" value="1"/>
</dbReference>
<evidence type="ECO:0000256" key="1">
    <source>
        <dbReference type="ARBA" id="ARBA00023157"/>
    </source>
</evidence>
<dbReference type="InterPro" id="IPR005514">
    <property type="entry name" value="DUF316"/>
</dbReference>
<gene>
    <name evidence="5" type="ORF">ANCDUO_04916</name>
</gene>
<sequence length="361" mass="39827">MTPLWLLLLPVAFCGHISPAENQWLKDNCTQLPLGGPSGLSPIAATTPQSDFSFLAALVMLIMQNGYVVARGEPFCTGVQISSRHILTAAHCFFDTSRFQEFCAWSRSPSKLPEPFQWIENSAVVLNSRCSDLNCWTSAPYFTPTMISLHPGYNPCSDRKLHDLALIEVHGPIPAGSGKPICLPEPWEQLSGTMPMFSGGYGGSSYHTSSSLQYVQYVDAKEEGVLIRAPLKSQQIRHGDSGGPFFEVRQNMKSVLRGIASTYQNETVKGHYVDLSSGAKIPFSTSEGHAVFNDVRKHLDWICEMTGVCPIQQANNNFKNQNVPVNQDTPQGQIPQFPYPYGPLIDPPAEWFIAPNHNNNV</sequence>
<dbReference type="InterPro" id="IPR001254">
    <property type="entry name" value="Trypsin_dom"/>
</dbReference>
<name>A0A0C2H5R5_9BILA</name>
<dbReference type="InterPro" id="IPR018114">
    <property type="entry name" value="TRYPSIN_HIS"/>
</dbReference>
<proteinExistence type="inferred from homology"/>
<organism evidence="5 6">
    <name type="scientific">Ancylostoma duodenale</name>
    <dbReference type="NCBI Taxonomy" id="51022"/>
    <lineage>
        <taxon>Eukaryota</taxon>
        <taxon>Metazoa</taxon>
        <taxon>Ecdysozoa</taxon>
        <taxon>Nematoda</taxon>
        <taxon>Chromadorea</taxon>
        <taxon>Rhabditida</taxon>
        <taxon>Rhabditina</taxon>
        <taxon>Rhabditomorpha</taxon>
        <taxon>Strongyloidea</taxon>
        <taxon>Ancylostomatidae</taxon>
        <taxon>Ancylostomatinae</taxon>
        <taxon>Ancylostoma</taxon>
    </lineage>
</organism>
<protein>
    <submittedName>
        <fullName evidence="5">Trypsin</fullName>
    </submittedName>
</protein>
<dbReference type="Proteomes" id="UP000054047">
    <property type="component" value="Unassembled WGS sequence"/>
</dbReference>
<dbReference type="PROSITE" id="PS50240">
    <property type="entry name" value="TRYPSIN_DOM"/>
    <property type="match status" value="1"/>
</dbReference>
<dbReference type="Gene3D" id="2.40.10.10">
    <property type="entry name" value="Trypsin-like serine proteases"/>
    <property type="match status" value="1"/>
</dbReference>
<keyword evidence="1" id="KW-1015">Disulfide bond</keyword>
<dbReference type="OrthoDB" id="5877327at2759"/>
<dbReference type="GO" id="GO:0006508">
    <property type="term" value="P:proteolysis"/>
    <property type="evidence" value="ECO:0007669"/>
    <property type="project" value="InterPro"/>
</dbReference>
<evidence type="ECO:0000256" key="3">
    <source>
        <dbReference type="SAM" id="SignalP"/>
    </source>
</evidence>
<evidence type="ECO:0000259" key="4">
    <source>
        <dbReference type="PROSITE" id="PS50240"/>
    </source>
</evidence>
<comment type="similarity">
    <text evidence="2">Belongs to the peptidase S1 family. CLIP subfamily.</text>
</comment>
<feature type="signal peptide" evidence="3">
    <location>
        <begin position="1"/>
        <end position="19"/>
    </location>
</feature>
<dbReference type="PRINTS" id="PR00722">
    <property type="entry name" value="CHYMOTRYPSIN"/>
</dbReference>
<dbReference type="InterPro" id="IPR043504">
    <property type="entry name" value="Peptidase_S1_PA_chymotrypsin"/>
</dbReference>
<dbReference type="PANTHER" id="PTHR24256">
    <property type="entry name" value="TRYPTASE-RELATED"/>
    <property type="match status" value="1"/>
</dbReference>
<dbReference type="InterPro" id="IPR051487">
    <property type="entry name" value="Ser/Thr_Proteases_Immune/Dev"/>
</dbReference>
<evidence type="ECO:0000313" key="6">
    <source>
        <dbReference type="Proteomes" id="UP000054047"/>
    </source>
</evidence>
<evidence type="ECO:0000313" key="5">
    <source>
        <dbReference type="EMBL" id="KIH64771.1"/>
    </source>
</evidence>
<feature type="chain" id="PRO_5002161565" evidence="3">
    <location>
        <begin position="20"/>
        <end position="361"/>
    </location>
</feature>
<dbReference type="AlphaFoldDB" id="A0A0C2H5R5"/>